<feature type="region of interest" description="Disordered" evidence="1">
    <location>
        <begin position="108"/>
        <end position="141"/>
    </location>
</feature>
<dbReference type="VEuPathDB" id="FungiDB:GLRG_07967"/>
<feature type="compositionally biased region" description="Basic and acidic residues" evidence="1">
    <location>
        <begin position="110"/>
        <end position="120"/>
    </location>
</feature>
<evidence type="ECO:0000313" key="2">
    <source>
        <dbReference type="EMBL" id="EFQ32823.1"/>
    </source>
</evidence>
<name>E3QPP6_COLGM</name>
<dbReference type="HOGENOM" id="CLU_1825143_0_0_1"/>
<evidence type="ECO:0000313" key="3">
    <source>
        <dbReference type="Proteomes" id="UP000008782"/>
    </source>
</evidence>
<dbReference type="Proteomes" id="UP000008782">
    <property type="component" value="Unassembled WGS sequence"/>
</dbReference>
<dbReference type="RefSeq" id="XP_008096843.1">
    <property type="nucleotide sequence ID" value="XM_008098652.1"/>
</dbReference>
<organism evidence="3">
    <name type="scientific">Colletotrichum graminicola (strain M1.001 / M2 / FGSC 10212)</name>
    <name type="common">Maize anthracnose fungus</name>
    <name type="synonym">Glomerella graminicola</name>
    <dbReference type="NCBI Taxonomy" id="645133"/>
    <lineage>
        <taxon>Eukaryota</taxon>
        <taxon>Fungi</taxon>
        <taxon>Dikarya</taxon>
        <taxon>Ascomycota</taxon>
        <taxon>Pezizomycotina</taxon>
        <taxon>Sordariomycetes</taxon>
        <taxon>Hypocreomycetidae</taxon>
        <taxon>Glomerellales</taxon>
        <taxon>Glomerellaceae</taxon>
        <taxon>Colletotrichum</taxon>
        <taxon>Colletotrichum graminicola species complex</taxon>
    </lineage>
</organism>
<protein>
    <submittedName>
        <fullName evidence="2">Uncharacterized protein</fullName>
    </submittedName>
</protein>
<proteinExistence type="predicted"/>
<accession>E3QPP6</accession>
<sequence>MNEELQCDDRMPSYRTHSGIGGIHIGAVTEAFRPSLYARNGFPCSHISIAAAGLNTTDHASHHRHGFVKSAAFAVDDAGVIAWAAGSTNYDEPAAAALSIRIPGAVRTSEGSRRCRRDDGSDVVSSPSALGRSWAGSGPMN</sequence>
<dbReference type="GeneID" id="24413332"/>
<keyword evidence="3" id="KW-1185">Reference proteome</keyword>
<dbReference type="EMBL" id="GG697365">
    <property type="protein sequence ID" value="EFQ32823.1"/>
    <property type="molecule type" value="Genomic_DNA"/>
</dbReference>
<dbReference type="AlphaFoldDB" id="E3QPP6"/>
<gene>
    <name evidence="2" type="ORF">GLRG_07967</name>
</gene>
<evidence type="ECO:0000256" key="1">
    <source>
        <dbReference type="SAM" id="MobiDB-lite"/>
    </source>
</evidence>
<reference evidence="3" key="1">
    <citation type="journal article" date="2012" name="Nat. Genet.">
        <title>Lifestyle transitions in plant pathogenic Colletotrichum fungi deciphered by genome and transcriptome analyses.</title>
        <authorList>
            <person name="O'Connell R.J."/>
            <person name="Thon M.R."/>
            <person name="Hacquard S."/>
            <person name="Amyotte S.G."/>
            <person name="Kleemann J."/>
            <person name="Torres M.F."/>
            <person name="Damm U."/>
            <person name="Buiate E.A."/>
            <person name="Epstein L."/>
            <person name="Alkan N."/>
            <person name="Altmueller J."/>
            <person name="Alvarado-Balderrama L."/>
            <person name="Bauser C.A."/>
            <person name="Becker C."/>
            <person name="Birren B.W."/>
            <person name="Chen Z."/>
            <person name="Choi J."/>
            <person name="Crouch J.A."/>
            <person name="Duvick J.P."/>
            <person name="Farman M.A."/>
            <person name="Gan P."/>
            <person name="Heiman D."/>
            <person name="Henrissat B."/>
            <person name="Howard R.J."/>
            <person name="Kabbage M."/>
            <person name="Koch C."/>
            <person name="Kracher B."/>
            <person name="Kubo Y."/>
            <person name="Law A.D."/>
            <person name="Lebrun M.-H."/>
            <person name="Lee Y.-H."/>
            <person name="Miyara I."/>
            <person name="Moore N."/>
            <person name="Neumann U."/>
            <person name="Nordstroem K."/>
            <person name="Panaccione D.G."/>
            <person name="Panstruga R."/>
            <person name="Place M."/>
            <person name="Proctor R.H."/>
            <person name="Prusky D."/>
            <person name="Rech G."/>
            <person name="Reinhardt R."/>
            <person name="Rollins J.A."/>
            <person name="Rounsley S."/>
            <person name="Schardl C.L."/>
            <person name="Schwartz D.C."/>
            <person name="Shenoy N."/>
            <person name="Shirasu K."/>
            <person name="Sikhakolli U.R."/>
            <person name="Stueber K."/>
            <person name="Sukno S.A."/>
            <person name="Sweigard J.A."/>
            <person name="Takano Y."/>
            <person name="Takahara H."/>
            <person name="Trail F."/>
            <person name="van der Does H.C."/>
            <person name="Voll L.M."/>
            <person name="Will I."/>
            <person name="Young S."/>
            <person name="Zeng Q."/>
            <person name="Zhang J."/>
            <person name="Zhou S."/>
            <person name="Dickman M.B."/>
            <person name="Schulze-Lefert P."/>
            <person name="Ver Loren van Themaat E."/>
            <person name="Ma L.-J."/>
            <person name="Vaillancourt L.J."/>
        </authorList>
    </citation>
    <scope>NUCLEOTIDE SEQUENCE [LARGE SCALE GENOMIC DNA]</scope>
    <source>
        <strain evidence="3">M1.001 / M2 / FGSC 10212</strain>
    </source>
</reference>